<feature type="transmembrane region" description="Helical" evidence="8">
    <location>
        <begin position="285"/>
        <end position="306"/>
    </location>
</feature>
<feature type="transmembrane region" description="Helical" evidence="8">
    <location>
        <begin position="145"/>
        <end position="171"/>
    </location>
</feature>
<keyword evidence="3" id="KW-1003">Cell membrane</keyword>
<dbReference type="InterPro" id="IPR020846">
    <property type="entry name" value="MFS_dom"/>
</dbReference>
<feature type="transmembrane region" description="Helical" evidence="8">
    <location>
        <begin position="382"/>
        <end position="404"/>
    </location>
</feature>
<evidence type="ECO:0000256" key="1">
    <source>
        <dbReference type="ARBA" id="ARBA00004651"/>
    </source>
</evidence>
<dbReference type="Proteomes" id="UP000019678">
    <property type="component" value="Unassembled WGS sequence"/>
</dbReference>
<keyword evidence="6 8" id="KW-0472">Membrane</keyword>
<dbReference type="Pfam" id="PF07690">
    <property type="entry name" value="MFS_1"/>
    <property type="match status" value="1"/>
</dbReference>
<feature type="transmembrane region" description="Helical" evidence="8">
    <location>
        <begin position="87"/>
        <end position="105"/>
    </location>
</feature>
<keyword evidence="2" id="KW-0813">Transport</keyword>
<dbReference type="PANTHER" id="PTHR23517">
    <property type="entry name" value="RESISTANCE PROTEIN MDTM, PUTATIVE-RELATED-RELATED"/>
    <property type="match status" value="1"/>
</dbReference>
<evidence type="ECO:0000256" key="4">
    <source>
        <dbReference type="ARBA" id="ARBA00022692"/>
    </source>
</evidence>
<evidence type="ECO:0000256" key="7">
    <source>
        <dbReference type="SAM" id="MobiDB-lite"/>
    </source>
</evidence>
<dbReference type="STRING" id="1192034.CAP_0138"/>
<dbReference type="GO" id="GO:0005886">
    <property type="term" value="C:plasma membrane"/>
    <property type="evidence" value="ECO:0007669"/>
    <property type="project" value="UniProtKB-SubCell"/>
</dbReference>
<dbReference type="OrthoDB" id="5412090at2"/>
<evidence type="ECO:0000256" key="2">
    <source>
        <dbReference type="ARBA" id="ARBA00022448"/>
    </source>
</evidence>
<feature type="transmembrane region" description="Helical" evidence="8">
    <location>
        <begin position="251"/>
        <end position="273"/>
    </location>
</feature>
<proteinExistence type="predicted"/>
<dbReference type="PANTHER" id="PTHR23517:SF3">
    <property type="entry name" value="INTEGRAL MEMBRANE TRANSPORT PROTEIN"/>
    <property type="match status" value="1"/>
</dbReference>
<feature type="compositionally biased region" description="Basic and acidic residues" evidence="7">
    <location>
        <begin position="215"/>
        <end position="225"/>
    </location>
</feature>
<keyword evidence="11" id="KW-1185">Reference proteome</keyword>
<evidence type="ECO:0000259" key="9">
    <source>
        <dbReference type="PROSITE" id="PS50850"/>
    </source>
</evidence>
<keyword evidence="4 8" id="KW-0812">Transmembrane</keyword>
<dbReference type="PROSITE" id="PS50850">
    <property type="entry name" value="MFS"/>
    <property type="match status" value="1"/>
</dbReference>
<dbReference type="RefSeq" id="WP_044237675.1">
    <property type="nucleotide sequence ID" value="NZ_ASRX01000010.1"/>
</dbReference>
<gene>
    <name evidence="10" type="ORF">CAP_0138</name>
</gene>
<keyword evidence="5 8" id="KW-1133">Transmembrane helix</keyword>
<evidence type="ECO:0000313" key="10">
    <source>
        <dbReference type="EMBL" id="EYF07385.1"/>
    </source>
</evidence>
<dbReference type="eggNOG" id="COG2223">
    <property type="taxonomic scope" value="Bacteria"/>
</dbReference>
<comment type="subcellular location">
    <subcellularLocation>
        <location evidence="1">Cell membrane</location>
        <topology evidence="1">Multi-pass membrane protein</topology>
    </subcellularLocation>
</comment>
<sequence>MIRAGIQAARELGGLTRELPDLRVIAGAGMLGAVGAGLLNPVLSLHLASRGLDVGRIGLMFTLGSLLPVVLQPALGALSDRMGRRGILLGVYLSTSLLVPALALLTDPLPLAAALCARLMLDRSVAPLRAAAVADSAPPARRAMVFGWLASFTNLVLVGAMVGSSLTVAWVGTRGTLAVAGAFFFASSLAWLGLRGGGPAALAREPGAVAPGAARGEREGREQRERRGKRGLAQIAASLAAPLRDARRDPVLAALVVYQFCFVFALDAFPIYLPLFAVHLGVPQAWVGPLIASSWLVFALVQPVGGRLADRGRDRTPWILGGLTGMAVCAALLGVAGWIAAPYALPLLAVAWIAMAIPDGLSRPAVEARVVDQAPPAERGRFLGVLGAAAALANVLAPVSYGALARRAGPHATFLLSAVALCAALLAMDRVRARARTADPSLTSLTRDS</sequence>
<evidence type="ECO:0000313" key="11">
    <source>
        <dbReference type="Proteomes" id="UP000019678"/>
    </source>
</evidence>
<dbReference type="InterPro" id="IPR050171">
    <property type="entry name" value="MFS_Transporters"/>
</dbReference>
<evidence type="ECO:0000256" key="6">
    <source>
        <dbReference type="ARBA" id="ARBA00023136"/>
    </source>
</evidence>
<evidence type="ECO:0000256" key="3">
    <source>
        <dbReference type="ARBA" id="ARBA00022475"/>
    </source>
</evidence>
<feature type="transmembrane region" description="Helical" evidence="8">
    <location>
        <begin position="57"/>
        <end position="75"/>
    </location>
</feature>
<feature type="transmembrane region" description="Helical" evidence="8">
    <location>
        <begin position="318"/>
        <end position="337"/>
    </location>
</feature>
<evidence type="ECO:0000256" key="5">
    <source>
        <dbReference type="ARBA" id="ARBA00022989"/>
    </source>
</evidence>
<feature type="transmembrane region" description="Helical" evidence="8">
    <location>
        <begin position="24"/>
        <end position="45"/>
    </location>
</feature>
<dbReference type="GO" id="GO:0022857">
    <property type="term" value="F:transmembrane transporter activity"/>
    <property type="evidence" value="ECO:0007669"/>
    <property type="project" value="InterPro"/>
</dbReference>
<feature type="domain" description="Major facilitator superfamily (MFS) profile" evidence="9">
    <location>
        <begin position="251"/>
        <end position="449"/>
    </location>
</feature>
<dbReference type="EMBL" id="ASRX01000010">
    <property type="protein sequence ID" value="EYF07385.1"/>
    <property type="molecule type" value="Genomic_DNA"/>
</dbReference>
<dbReference type="Gene3D" id="1.20.1250.20">
    <property type="entry name" value="MFS general substrate transporter like domains"/>
    <property type="match status" value="2"/>
</dbReference>
<name>A0A017TEY5_9BACT</name>
<accession>A0A017TEY5</accession>
<feature type="transmembrane region" description="Helical" evidence="8">
    <location>
        <begin position="410"/>
        <end position="428"/>
    </location>
</feature>
<organism evidence="10 11">
    <name type="scientific">Chondromyces apiculatus DSM 436</name>
    <dbReference type="NCBI Taxonomy" id="1192034"/>
    <lineage>
        <taxon>Bacteria</taxon>
        <taxon>Pseudomonadati</taxon>
        <taxon>Myxococcota</taxon>
        <taxon>Polyangia</taxon>
        <taxon>Polyangiales</taxon>
        <taxon>Polyangiaceae</taxon>
        <taxon>Chondromyces</taxon>
    </lineage>
</organism>
<evidence type="ECO:0000256" key="8">
    <source>
        <dbReference type="SAM" id="Phobius"/>
    </source>
</evidence>
<reference evidence="10 11" key="1">
    <citation type="submission" date="2013-05" db="EMBL/GenBank/DDBJ databases">
        <title>Genome assembly of Chondromyces apiculatus DSM 436.</title>
        <authorList>
            <person name="Sharma G."/>
            <person name="Khatri I."/>
            <person name="Kaur C."/>
            <person name="Mayilraj S."/>
            <person name="Subramanian S."/>
        </authorList>
    </citation>
    <scope>NUCLEOTIDE SEQUENCE [LARGE SCALE GENOMIC DNA]</scope>
    <source>
        <strain evidence="10 11">DSM 436</strain>
    </source>
</reference>
<dbReference type="AlphaFoldDB" id="A0A017TEY5"/>
<dbReference type="InterPro" id="IPR036259">
    <property type="entry name" value="MFS_trans_sf"/>
</dbReference>
<dbReference type="InterPro" id="IPR011701">
    <property type="entry name" value="MFS"/>
</dbReference>
<feature type="region of interest" description="Disordered" evidence="7">
    <location>
        <begin position="209"/>
        <end position="228"/>
    </location>
</feature>
<dbReference type="SUPFAM" id="SSF103473">
    <property type="entry name" value="MFS general substrate transporter"/>
    <property type="match status" value="1"/>
</dbReference>
<comment type="caution">
    <text evidence="10">The sequence shown here is derived from an EMBL/GenBank/DDBJ whole genome shotgun (WGS) entry which is preliminary data.</text>
</comment>
<protein>
    <submittedName>
        <fullName evidence="10">Major facilitator superfamily MFS_1</fullName>
    </submittedName>
</protein>
<feature type="transmembrane region" description="Helical" evidence="8">
    <location>
        <begin position="343"/>
        <end position="361"/>
    </location>
</feature>